<keyword evidence="6 8" id="KW-1133">Transmembrane helix</keyword>
<evidence type="ECO:0000256" key="7">
    <source>
        <dbReference type="ARBA" id="ARBA00023136"/>
    </source>
</evidence>
<dbReference type="GO" id="GO:0005886">
    <property type="term" value="C:plasma membrane"/>
    <property type="evidence" value="ECO:0007669"/>
    <property type="project" value="UniProtKB-SubCell"/>
</dbReference>
<accession>A0A1G2G5A5</accession>
<dbReference type="Proteomes" id="UP000177785">
    <property type="component" value="Unassembled WGS sequence"/>
</dbReference>
<evidence type="ECO:0000313" key="10">
    <source>
        <dbReference type="EMBL" id="OGZ45445.1"/>
    </source>
</evidence>
<keyword evidence="7 8" id="KW-0472">Membrane</keyword>
<comment type="caution">
    <text evidence="10">The sequence shown here is derived from an EMBL/GenBank/DDBJ whole genome shotgun (WGS) entry which is preliminary data.</text>
</comment>
<feature type="transmembrane region" description="Helical" evidence="8">
    <location>
        <begin position="306"/>
        <end position="322"/>
    </location>
</feature>
<keyword evidence="2" id="KW-1003">Cell membrane</keyword>
<gene>
    <name evidence="10" type="ORF">A2756_00300</name>
</gene>
<feature type="transmembrane region" description="Helical" evidence="8">
    <location>
        <begin position="331"/>
        <end position="350"/>
    </location>
</feature>
<dbReference type="PANTHER" id="PTHR33908:SF11">
    <property type="entry name" value="MEMBRANE PROTEIN"/>
    <property type="match status" value="1"/>
</dbReference>
<evidence type="ECO:0000256" key="5">
    <source>
        <dbReference type="ARBA" id="ARBA00022692"/>
    </source>
</evidence>
<evidence type="ECO:0000256" key="4">
    <source>
        <dbReference type="ARBA" id="ARBA00022679"/>
    </source>
</evidence>
<dbReference type="GO" id="GO:0016763">
    <property type="term" value="F:pentosyltransferase activity"/>
    <property type="evidence" value="ECO:0007669"/>
    <property type="project" value="TreeGrafter"/>
</dbReference>
<dbReference type="GO" id="GO:0009103">
    <property type="term" value="P:lipopolysaccharide biosynthetic process"/>
    <property type="evidence" value="ECO:0007669"/>
    <property type="project" value="UniProtKB-ARBA"/>
</dbReference>
<evidence type="ECO:0000256" key="6">
    <source>
        <dbReference type="ARBA" id="ARBA00022989"/>
    </source>
</evidence>
<dbReference type="EMBL" id="MHNL01000006">
    <property type="protein sequence ID" value="OGZ45445.1"/>
    <property type="molecule type" value="Genomic_DNA"/>
</dbReference>
<proteinExistence type="predicted"/>
<feature type="transmembrane region" description="Helical" evidence="8">
    <location>
        <begin position="181"/>
        <end position="199"/>
    </location>
</feature>
<keyword evidence="5 8" id="KW-0812">Transmembrane</keyword>
<evidence type="ECO:0000256" key="1">
    <source>
        <dbReference type="ARBA" id="ARBA00004651"/>
    </source>
</evidence>
<feature type="transmembrane region" description="Helical" evidence="8">
    <location>
        <begin position="12"/>
        <end position="32"/>
    </location>
</feature>
<evidence type="ECO:0000313" key="11">
    <source>
        <dbReference type="Proteomes" id="UP000177785"/>
    </source>
</evidence>
<evidence type="ECO:0000256" key="8">
    <source>
        <dbReference type="SAM" id="Phobius"/>
    </source>
</evidence>
<dbReference type="InterPro" id="IPR038731">
    <property type="entry name" value="RgtA/B/C-like"/>
</dbReference>
<evidence type="ECO:0000256" key="2">
    <source>
        <dbReference type="ARBA" id="ARBA00022475"/>
    </source>
</evidence>
<sequence length="364" mass="40912">MQRFVARQWQITALLVFAVANLFGIWAAQPFVVSGDSLAYFETAKFLGGLEGGVLHPARILKPLGPMLAYLIGQVTGRGVEEGLLIENVIWYLLMAPAIYALLRRMSGGDRNQALWGSVLFLSAYPMLAYGISYMTDISGWFFTVWGYYFVVRFIDERTLRDAFFAGLVMAVGFLCKEYVAAVAIFFSLAACITPGFWWEDRLRALALFALPVLVIAGGWQVFCWATYHVSYLSWYQAGGVSHYELKVLPFIVKSFVGVFLLGWVAALAGLRTLWREGSSRELLLLKLLVLPSVSFLLWHVASSRIYFIAAIPAAFLAGVYLERLYKTNRLIFWSVFCFLIAGAYAWYLWGGTIRPAVWPGIEL</sequence>
<dbReference type="Pfam" id="PF13231">
    <property type="entry name" value="PMT_2"/>
    <property type="match status" value="1"/>
</dbReference>
<dbReference type="InterPro" id="IPR050297">
    <property type="entry name" value="LipidA_mod_glycosyltrf_83"/>
</dbReference>
<name>A0A1G2G5A5_9BACT</name>
<organism evidence="10 11">
    <name type="scientific">Candidatus Ryanbacteria bacterium RIFCSPHIGHO2_01_FULL_48_27</name>
    <dbReference type="NCBI Taxonomy" id="1802115"/>
    <lineage>
        <taxon>Bacteria</taxon>
        <taxon>Candidatus Ryaniibacteriota</taxon>
    </lineage>
</organism>
<comment type="subcellular location">
    <subcellularLocation>
        <location evidence="1">Cell membrane</location>
        <topology evidence="1">Multi-pass membrane protein</topology>
    </subcellularLocation>
</comment>
<dbReference type="STRING" id="1802115.A2756_00300"/>
<dbReference type="AlphaFoldDB" id="A0A1G2G5A5"/>
<evidence type="ECO:0000259" key="9">
    <source>
        <dbReference type="Pfam" id="PF13231"/>
    </source>
</evidence>
<keyword evidence="4" id="KW-0808">Transferase</keyword>
<keyword evidence="3" id="KW-0328">Glycosyltransferase</keyword>
<reference evidence="10 11" key="1">
    <citation type="journal article" date="2016" name="Nat. Commun.">
        <title>Thousands of microbial genomes shed light on interconnected biogeochemical processes in an aquifer system.</title>
        <authorList>
            <person name="Anantharaman K."/>
            <person name="Brown C.T."/>
            <person name="Hug L.A."/>
            <person name="Sharon I."/>
            <person name="Castelle C.J."/>
            <person name="Probst A.J."/>
            <person name="Thomas B.C."/>
            <person name="Singh A."/>
            <person name="Wilkins M.J."/>
            <person name="Karaoz U."/>
            <person name="Brodie E.L."/>
            <person name="Williams K.H."/>
            <person name="Hubbard S.S."/>
            <person name="Banfield J.F."/>
        </authorList>
    </citation>
    <scope>NUCLEOTIDE SEQUENCE [LARGE SCALE GENOMIC DNA]</scope>
</reference>
<feature type="transmembrane region" description="Helical" evidence="8">
    <location>
        <begin position="84"/>
        <end position="103"/>
    </location>
</feature>
<feature type="transmembrane region" description="Helical" evidence="8">
    <location>
        <begin position="283"/>
        <end position="300"/>
    </location>
</feature>
<feature type="transmembrane region" description="Helical" evidence="8">
    <location>
        <begin position="248"/>
        <end position="271"/>
    </location>
</feature>
<evidence type="ECO:0000256" key="3">
    <source>
        <dbReference type="ARBA" id="ARBA00022676"/>
    </source>
</evidence>
<feature type="domain" description="Glycosyltransferase RgtA/B/C/D-like" evidence="9">
    <location>
        <begin position="63"/>
        <end position="213"/>
    </location>
</feature>
<feature type="transmembrane region" description="Helical" evidence="8">
    <location>
        <begin position="115"/>
        <end position="132"/>
    </location>
</feature>
<feature type="transmembrane region" description="Helical" evidence="8">
    <location>
        <begin position="206"/>
        <end position="228"/>
    </location>
</feature>
<dbReference type="PANTHER" id="PTHR33908">
    <property type="entry name" value="MANNOSYLTRANSFERASE YKCB-RELATED"/>
    <property type="match status" value="1"/>
</dbReference>
<protein>
    <recommendedName>
        <fullName evidence="9">Glycosyltransferase RgtA/B/C/D-like domain-containing protein</fullName>
    </recommendedName>
</protein>